<dbReference type="AlphaFoldDB" id="U9UE19"/>
<sequence length="315" mass="34079">MKTFSFFIFLNVLILFAYAQDQTLPATTCEQNFALQGTTCTPCQQAIFKNGGSDASSFVNKKPPSNKCLFTSIFTYHLFESSSATPATPSTPGTPDTPKIDSASVKDALDKTCADTANNTCSESDAKNAYTEIDKACDAELNQYLSSKGTPGTGKGPAPTSANIVGLEAESLMLSFYLANPIREISCLKVNGEYCGVKNFDKQAKQAQSQPPNTNPFANLQCDECSKQSYNNIKSYLSSHPPDTPNLQKFVGETQQSLQVFENQCPNIASSAKSDEPSFLSISILTICTPIIVFAMVQLGAKVKPNRLTWTSKLN</sequence>
<keyword evidence="2" id="KW-0732">Signal</keyword>
<feature type="signal peptide" evidence="2">
    <location>
        <begin position="1"/>
        <end position="19"/>
    </location>
</feature>
<evidence type="ECO:0008006" key="4">
    <source>
        <dbReference type="Google" id="ProtNLM"/>
    </source>
</evidence>
<keyword evidence="1" id="KW-0812">Transmembrane</keyword>
<protein>
    <recommendedName>
        <fullName evidence="4">Transmembrane protein</fullName>
    </recommendedName>
</protein>
<organism evidence="3">
    <name type="scientific">Rhizophagus irregularis (strain DAOM 181602 / DAOM 197198 / MUCL 43194)</name>
    <name type="common">Arbuscular mycorrhizal fungus</name>
    <name type="synonym">Glomus intraradices</name>
    <dbReference type="NCBI Taxonomy" id="747089"/>
    <lineage>
        <taxon>Eukaryota</taxon>
        <taxon>Fungi</taxon>
        <taxon>Fungi incertae sedis</taxon>
        <taxon>Mucoromycota</taxon>
        <taxon>Glomeromycotina</taxon>
        <taxon>Glomeromycetes</taxon>
        <taxon>Glomerales</taxon>
        <taxon>Glomeraceae</taxon>
        <taxon>Rhizophagus</taxon>
    </lineage>
</organism>
<name>U9UE19_RHIID</name>
<feature type="transmembrane region" description="Helical" evidence="1">
    <location>
        <begin position="279"/>
        <end position="297"/>
    </location>
</feature>
<keyword evidence="1" id="KW-1133">Transmembrane helix</keyword>
<dbReference type="EMBL" id="KI279003">
    <property type="protein sequence ID" value="ESA18669.1"/>
    <property type="molecule type" value="Genomic_DNA"/>
</dbReference>
<dbReference type="VEuPathDB" id="FungiDB:RhiirFUN_017157"/>
<evidence type="ECO:0000313" key="3">
    <source>
        <dbReference type="EMBL" id="ESA18669.1"/>
    </source>
</evidence>
<accession>U9UE19</accession>
<gene>
    <name evidence="3" type="ORF">GLOINDRAFT_20453</name>
</gene>
<keyword evidence="1" id="KW-0472">Membrane</keyword>
<reference evidence="3" key="1">
    <citation type="submission" date="2013-07" db="EMBL/GenBank/DDBJ databases">
        <title>The genome of an arbuscular mycorrhizal fungus provides insights into the evolution of the oldest plant symbiosis.</title>
        <authorList>
            <consortium name="DOE Joint Genome Institute"/>
            <person name="Tisserant E."/>
            <person name="Malbreil M."/>
            <person name="Kuo A."/>
            <person name="Kohler A."/>
            <person name="Symeonidi A."/>
            <person name="Balestrini R."/>
            <person name="Charron P."/>
            <person name="Duensing N."/>
            <person name="Frei-dit-Frey N."/>
            <person name="Gianinazzi-Pearson V."/>
            <person name="Gilbert B."/>
            <person name="Handa Y."/>
            <person name="Hijri M."/>
            <person name="Kaul R."/>
            <person name="Kawaguchi M."/>
            <person name="Krajinski F."/>
            <person name="Lammers P."/>
            <person name="Lapierre D."/>
            <person name="Masclaux F.G."/>
            <person name="Murat C."/>
            <person name="Morin E."/>
            <person name="Ndikumana S."/>
            <person name="Pagni M."/>
            <person name="Petitpierre D."/>
            <person name="Requena N."/>
            <person name="Rosikiewicz P."/>
            <person name="Riley R."/>
            <person name="Saito K."/>
            <person name="San Clemente H."/>
            <person name="Shapiro H."/>
            <person name="van Tuinen D."/>
            <person name="Becard G."/>
            <person name="Bonfante P."/>
            <person name="Paszkowski U."/>
            <person name="Shachar-Hill Y."/>
            <person name="Young J.P."/>
            <person name="Sanders I.R."/>
            <person name="Henrissat B."/>
            <person name="Rensing S.A."/>
            <person name="Grigoriev I.V."/>
            <person name="Corradi N."/>
            <person name="Roux C."/>
            <person name="Martin F."/>
        </authorList>
    </citation>
    <scope>NUCLEOTIDE SEQUENCE</scope>
    <source>
        <strain evidence="3">DAOM 197198</strain>
    </source>
</reference>
<proteinExistence type="predicted"/>
<evidence type="ECO:0000256" key="1">
    <source>
        <dbReference type="SAM" id="Phobius"/>
    </source>
</evidence>
<evidence type="ECO:0000256" key="2">
    <source>
        <dbReference type="SAM" id="SignalP"/>
    </source>
</evidence>
<dbReference type="HOGENOM" id="CLU_937338_0_0_1"/>
<feature type="chain" id="PRO_5004690042" description="Transmembrane protein" evidence="2">
    <location>
        <begin position="20"/>
        <end position="315"/>
    </location>
</feature>